<reference evidence="2" key="2">
    <citation type="submission" date="2020-09" db="EMBL/GenBank/DDBJ databases">
        <authorList>
            <person name="Sun Q."/>
            <person name="Kim S."/>
        </authorList>
    </citation>
    <scope>NUCLEOTIDE SEQUENCE</scope>
    <source>
        <strain evidence="2">KCTC 42249</strain>
    </source>
</reference>
<dbReference type="SUPFAM" id="SSF55729">
    <property type="entry name" value="Acyl-CoA N-acyltransferases (Nat)"/>
    <property type="match status" value="1"/>
</dbReference>
<dbReference type="Gene3D" id="3.40.630.30">
    <property type="match status" value="1"/>
</dbReference>
<comment type="caution">
    <text evidence="2">The sequence shown here is derived from an EMBL/GenBank/DDBJ whole genome shotgun (WGS) entry which is preliminary data.</text>
</comment>
<sequence>MEARTTRIEREDGAGTSRYVYRIDGAEAELTFRETGDGQIIIDHTGVPDAFRGQGMGAKLVAQAVEDARAAGKTIIPSCSFAAAQFKRHPEWADVRA</sequence>
<dbReference type="EMBL" id="BMZQ01000002">
    <property type="protein sequence ID" value="GHD19960.1"/>
    <property type="molecule type" value="Genomic_DNA"/>
</dbReference>
<accession>A0A8J3DQX0</accession>
<dbReference type="PROSITE" id="PS51729">
    <property type="entry name" value="GNAT_YJDJ"/>
    <property type="match status" value="1"/>
</dbReference>
<dbReference type="InterPro" id="IPR016181">
    <property type="entry name" value="Acyl_CoA_acyltransferase"/>
</dbReference>
<reference evidence="2" key="1">
    <citation type="journal article" date="2014" name="Int. J. Syst. Evol. Microbiol.">
        <title>Complete genome sequence of Corynebacterium casei LMG S-19264T (=DSM 44701T), isolated from a smear-ripened cheese.</title>
        <authorList>
            <consortium name="US DOE Joint Genome Institute (JGI-PGF)"/>
            <person name="Walter F."/>
            <person name="Albersmeier A."/>
            <person name="Kalinowski J."/>
            <person name="Ruckert C."/>
        </authorList>
    </citation>
    <scope>NUCLEOTIDE SEQUENCE</scope>
    <source>
        <strain evidence="2">KCTC 42249</strain>
    </source>
</reference>
<name>A0A8J3DQX0_9HYPH</name>
<keyword evidence="3" id="KW-1185">Reference proteome</keyword>
<evidence type="ECO:0000259" key="1">
    <source>
        <dbReference type="PROSITE" id="PS51729"/>
    </source>
</evidence>
<dbReference type="Pfam" id="PF14542">
    <property type="entry name" value="Acetyltransf_CG"/>
    <property type="match status" value="1"/>
</dbReference>
<dbReference type="PANTHER" id="PTHR31435">
    <property type="entry name" value="PROTEIN NATD1"/>
    <property type="match status" value="1"/>
</dbReference>
<dbReference type="InterPro" id="IPR031165">
    <property type="entry name" value="GNAT_YJDJ"/>
</dbReference>
<dbReference type="PANTHER" id="PTHR31435:SF10">
    <property type="entry name" value="BSR4717 PROTEIN"/>
    <property type="match status" value="1"/>
</dbReference>
<organism evidence="2 3">
    <name type="scientific">Tianweitania populi</name>
    <dbReference type="NCBI Taxonomy" id="1607949"/>
    <lineage>
        <taxon>Bacteria</taxon>
        <taxon>Pseudomonadati</taxon>
        <taxon>Pseudomonadota</taxon>
        <taxon>Alphaproteobacteria</taxon>
        <taxon>Hyphomicrobiales</taxon>
        <taxon>Phyllobacteriaceae</taxon>
        <taxon>Tianweitania</taxon>
    </lineage>
</organism>
<protein>
    <submittedName>
        <fullName evidence="2">N-acetyltransferase</fullName>
    </submittedName>
</protein>
<dbReference type="CDD" id="cd04301">
    <property type="entry name" value="NAT_SF"/>
    <property type="match status" value="1"/>
</dbReference>
<dbReference type="InterPro" id="IPR045057">
    <property type="entry name" value="Gcn5-rel_NAT"/>
</dbReference>
<dbReference type="AlphaFoldDB" id="A0A8J3DQX0"/>
<feature type="domain" description="N-acetyltransferase" evidence="1">
    <location>
        <begin position="11"/>
        <end position="97"/>
    </location>
</feature>
<evidence type="ECO:0000313" key="2">
    <source>
        <dbReference type="EMBL" id="GHD19960.1"/>
    </source>
</evidence>
<gene>
    <name evidence="2" type="ORF">GCM10016234_32250</name>
</gene>
<evidence type="ECO:0000313" key="3">
    <source>
        <dbReference type="Proteomes" id="UP000630142"/>
    </source>
</evidence>
<dbReference type="Proteomes" id="UP000630142">
    <property type="component" value="Unassembled WGS sequence"/>
</dbReference>
<dbReference type="RefSeq" id="WP_189505676.1">
    <property type="nucleotide sequence ID" value="NZ_BMZQ01000002.1"/>
</dbReference>
<proteinExistence type="predicted"/>